<feature type="region of interest" description="Disordered" evidence="1">
    <location>
        <begin position="1"/>
        <end position="37"/>
    </location>
</feature>
<evidence type="ECO:0000313" key="2">
    <source>
        <dbReference type="EMBL" id="KIO28653.1"/>
    </source>
</evidence>
<reference evidence="2 3" key="1">
    <citation type="submission" date="2014-04" db="EMBL/GenBank/DDBJ databases">
        <authorList>
            <consortium name="DOE Joint Genome Institute"/>
            <person name="Kuo A."/>
            <person name="Girlanda M."/>
            <person name="Perotto S."/>
            <person name="Kohler A."/>
            <person name="Nagy L.G."/>
            <person name="Floudas D."/>
            <person name="Copeland A."/>
            <person name="Barry K.W."/>
            <person name="Cichocki N."/>
            <person name="Veneault-Fourrey C."/>
            <person name="LaButti K."/>
            <person name="Lindquist E.A."/>
            <person name="Lipzen A."/>
            <person name="Lundell T."/>
            <person name="Morin E."/>
            <person name="Murat C."/>
            <person name="Sun H."/>
            <person name="Tunlid A."/>
            <person name="Henrissat B."/>
            <person name="Grigoriev I.V."/>
            <person name="Hibbett D.S."/>
            <person name="Martin F."/>
            <person name="Nordberg H.P."/>
            <person name="Cantor M.N."/>
            <person name="Hua S.X."/>
        </authorList>
    </citation>
    <scope>NUCLEOTIDE SEQUENCE [LARGE SCALE GENOMIC DNA]</scope>
    <source>
        <strain evidence="2 3">MUT 4182</strain>
    </source>
</reference>
<keyword evidence="3" id="KW-1185">Reference proteome</keyword>
<protein>
    <submittedName>
        <fullName evidence="2">Uncharacterized protein</fullName>
    </submittedName>
</protein>
<organism evidence="2 3">
    <name type="scientific">Tulasnella calospora MUT 4182</name>
    <dbReference type="NCBI Taxonomy" id="1051891"/>
    <lineage>
        <taxon>Eukaryota</taxon>
        <taxon>Fungi</taxon>
        <taxon>Dikarya</taxon>
        <taxon>Basidiomycota</taxon>
        <taxon>Agaricomycotina</taxon>
        <taxon>Agaricomycetes</taxon>
        <taxon>Cantharellales</taxon>
        <taxon>Tulasnellaceae</taxon>
        <taxon>Tulasnella</taxon>
    </lineage>
</organism>
<reference evidence="3" key="2">
    <citation type="submission" date="2015-01" db="EMBL/GenBank/DDBJ databases">
        <title>Evolutionary Origins and Diversification of the Mycorrhizal Mutualists.</title>
        <authorList>
            <consortium name="DOE Joint Genome Institute"/>
            <consortium name="Mycorrhizal Genomics Consortium"/>
            <person name="Kohler A."/>
            <person name="Kuo A."/>
            <person name="Nagy L.G."/>
            <person name="Floudas D."/>
            <person name="Copeland A."/>
            <person name="Barry K.W."/>
            <person name="Cichocki N."/>
            <person name="Veneault-Fourrey C."/>
            <person name="LaButti K."/>
            <person name="Lindquist E.A."/>
            <person name="Lipzen A."/>
            <person name="Lundell T."/>
            <person name="Morin E."/>
            <person name="Murat C."/>
            <person name="Riley R."/>
            <person name="Ohm R."/>
            <person name="Sun H."/>
            <person name="Tunlid A."/>
            <person name="Henrissat B."/>
            <person name="Grigoriev I.V."/>
            <person name="Hibbett D.S."/>
            <person name="Martin F."/>
        </authorList>
    </citation>
    <scope>NUCLEOTIDE SEQUENCE [LARGE SCALE GENOMIC DNA]</scope>
    <source>
        <strain evidence="3">MUT 4182</strain>
    </source>
</reference>
<proteinExistence type="predicted"/>
<accession>A0A0C3L499</accession>
<gene>
    <name evidence="2" type="ORF">M407DRAFT_179833</name>
</gene>
<evidence type="ECO:0000256" key="1">
    <source>
        <dbReference type="SAM" id="MobiDB-lite"/>
    </source>
</evidence>
<dbReference type="AlphaFoldDB" id="A0A0C3L499"/>
<dbReference type="EMBL" id="KN822992">
    <property type="protein sequence ID" value="KIO28653.1"/>
    <property type="molecule type" value="Genomic_DNA"/>
</dbReference>
<dbReference type="HOGENOM" id="CLU_2869323_0_0_1"/>
<sequence>MNRYDNERGKKKRMKTSSAHTPALTRSIKNSEKKRNERKNFSDLLRGYGLVHACHLVLGHLIRC</sequence>
<name>A0A0C3L499_9AGAM</name>
<evidence type="ECO:0000313" key="3">
    <source>
        <dbReference type="Proteomes" id="UP000054248"/>
    </source>
</evidence>
<dbReference type="Proteomes" id="UP000054248">
    <property type="component" value="Unassembled WGS sequence"/>
</dbReference>